<feature type="region of interest" description="Disordered" evidence="1">
    <location>
        <begin position="27"/>
        <end position="65"/>
    </location>
</feature>
<sequence>TSSKHETESSALPELPLYVDAFTKLSEDNDQLDPSGEVELEEETAKYHDEDSPPPPLLTMNSSSG</sequence>
<dbReference type="EMBL" id="MTSM01000381">
    <property type="protein sequence ID" value="OPX53825.1"/>
    <property type="molecule type" value="Genomic_DNA"/>
</dbReference>
<dbReference type="AlphaFoldDB" id="A0A1V4SZQ4"/>
<name>A0A1V4SZQ4_9GAMM</name>
<dbReference type="Proteomes" id="UP000191418">
    <property type="component" value="Unassembled WGS sequence"/>
</dbReference>
<evidence type="ECO:0000313" key="3">
    <source>
        <dbReference type="Proteomes" id="UP000191418"/>
    </source>
</evidence>
<organism evidence="2 3">
    <name type="scientific">Oceanospirillum multiglobuliferum</name>
    <dbReference type="NCBI Taxonomy" id="64969"/>
    <lineage>
        <taxon>Bacteria</taxon>
        <taxon>Pseudomonadati</taxon>
        <taxon>Pseudomonadota</taxon>
        <taxon>Gammaproteobacteria</taxon>
        <taxon>Oceanospirillales</taxon>
        <taxon>Oceanospirillaceae</taxon>
        <taxon>Oceanospirillum</taxon>
    </lineage>
</organism>
<accession>A0A1V4SZQ4</accession>
<proteinExistence type="predicted"/>
<comment type="caution">
    <text evidence="2">The sequence shown here is derived from an EMBL/GenBank/DDBJ whole genome shotgun (WGS) entry which is preliminary data.</text>
</comment>
<dbReference type="RefSeq" id="WP_211278203.1">
    <property type="nucleotide sequence ID" value="NZ_MTSM01000381.1"/>
</dbReference>
<feature type="non-terminal residue" evidence="2">
    <location>
        <position position="1"/>
    </location>
</feature>
<evidence type="ECO:0000313" key="2">
    <source>
        <dbReference type="EMBL" id="OPX53825.1"/>
    </source>
</evidence>
<gene>
    <name evidence="2" type="ORF">BTE48_17460</name>
</gene>
<protein>
    <submittedName>
        <fullName evidence="2">Uncharacterized protein</fullName>
    </submittedName>
</protein>
<keyword evidence="3" id="KW-1185">Reference proteome</keyword>
<feature type="compositionally biased region" description="Acidic residues" evidence="1">
    <location>
        <begin position="28"/>
        <end position="42"/>
    </location>
</feature>
<evidence type="ECO:0000256" key="1">
    <source>
        <dbReference type="SAM" id="MobiDB-lite"/>
    </source>
</evidence>
<reference evidence="2 3" key="1">
    <citation type="submission" date="2017-01" db="EMBL/GenBank/DDBJ databases">
        <title>Genome Sequencing of a Marine Spirillum, Oceanospirillum multiglobuliferum ATCC 33336, from Japan.</title>
        <authorList>
            <person name="Carney J.G."/>
            <person name="Trachtenberg A.M."/>
            <person name="Rheaume B.A."/>
            <person name="Linnane J.D."/>
            <person name="Pitts N.L."/>
            <person name="Mykles D.L."/>
            <person name="Maclea K.S."/>
        </authorList>
    </citation>
    <scope>NUCLEOTIDE SEQUENCE [LARGE SCALE GENOMIC DNA]</scope>
    <source>
        <strain evidence="2 3">ATCC 33336</strain>
    </source>
</reference>